<reference evidence="1 2" key="1">
    <citation type="submission" date="2019-08" db="EMBL/GenBank/DDBJ databases">
        <title>In-depth cultivation of the pig gut microbiome towards novel bacterial diversity and tailored functional studies.</title>
        <authorList>
            <person name="Wylensek D."/>
            <person name="Hitch T.C.A."/>
            <person name="Clavel T."/>
        </authorList>
    </citation>
    <scope>NUCLEOTIDE SEQUENCE [LARGE SCALE GENOMIC DNA]</scope>
    <source>
        <strain evidence="1 2">RF-GAM-744-WT-7</strain>
    </source>
</reference>
<keyword evidence="2" id="KW-1185">Reference proteome</keyword>
<dbReference type="InterPro" id="IPR007337">
    <property type="entry name" value="RelB/DinJ"/>
</dbReference>
<dbReference type="EMBL" id="VUMY01000003">
    <property type="protein sequence ID" value="MST49139.1"/>
    <property type="molecule type" value="Genomic_DNA"/>
</dbReference>
<organism evidence="1 2">
    <name type="scientific">Mobiluncus porci</name>
    <dbReference type="NCBI Taxonomy" id="2652278"/>
    <lineage>
        <taxon>Bacteria</taxon>
        <taxon>Bacillati</taxon>
        <taxon>Actinomycetota</taxon>
        <taxon>Actinomycetes</taxon>
        <taxon>Actinomycetales</taxon>
        <taxon>Actinomycetaceae</taxon>
        <taxon>Mobiluncus</taxon>
    </lineage>
</organism>
<sequence>MSADTVQVKAMVDRETKERAAELFEHLGFSLSTAISMFLHQSVIEGGVPFQNNDPFYSDSNKAALDRALEQEARGEVAARTTARDFDGLIESL</sequence>
<evidence type="ECO:0000313" key="2">
    <source>
        <dbReference type="Proteomes" id="UP000442535"/>
    </source>
</evidence>
<accession>A0A7K0K141</accession>
<dbReference type="NCBIfam" id="TIGR02384">
    <property type="entry name" value="RelB_DinJ"/>
    <property type="match status" value="1"/>
</dbReference>
<evidence type="ECO:0000313" key="1">
    <source>
        <dbReference type="EMBL" id="MST49139.1"/>
    </source>
</evidence>
<dbReference type="Pfam" id="PF04221">
    <property type="entry name" value="RelB"/>
    <property type="match status" value="1"/>
</dbReference>
<name>A0A7K0K141_9ACTO</name>
<gene>
    <name evidence="1" type="ORF">FYJ63_02555</name>
</gene>
<dbReference type="RefSeq" id="WP_154543490.1">
    <property type="nucleotide sequence ID" value="NZ_JAQYQY010000007.1"/>
</dbReference>
<comment type="caution">
    <text evidence="1">The sequence shown here is derived from an EMBL/GenBank/DDBJ whole genome shotgun (WGS) entry which is preliminary data.</text>
</comment>
<dbReference type="GO" id="GO:0006355">
    <property type="term" value="P:regulation of DNA-templated transcription"/>
    <property type="evidence" value="ECO:0007669"/>
    <property type="project" value="InterPro"/>
</dbReference>
<dbReference type="Proteomes" id="UP000442535">
    <property type="component" value="Unassembled WGS sequence"/>
</dbReference>
<dbReference type="InterPro" id="IPR013321">
    <property type="entry name" value="Arc_rbn_hlx_hlx"/>
</dbReference>
<proteinExistence type="predicted"/>
<dbReference type="Gene3D" id="1.10.1220.10">
    <property type="entry name" value="Met repressor-like"/>
    <property type="match status" value="1"/>
</dbReference>
<dbReference type="AlphaFoldDB" id="A0A7K0K141"/>
<protein>
    <submittedName>
        <fullName evidence="1">Type II toxin-antitoxin system RelB/DinJ family antitoxin</fullName>
    </submittedName>
</protein>